<dbReference type="RefSeq" id="WP_089345126.1">
    <property type="nucleotide sequence ID" value="NZ_CP067130.1"/>
</dbReference>
<dbReference type="Gene3D" id="3.30.1360.120">
    <property type="entry name" value="Probable tRNA modification gtpase trme, domain 1"/>
    <property type="match status" value="1"/>
</dbReference>
<evidence type="ECO:0000313" key="1">
    <source>
        <dbReference type="EMBL" id="SNT75597.1"/>
    </source>
</evidence>
<dbReference type="Gene3D" id="3.30.70.1520">
    <property type="entry name" value="Heterotetrameric sarcosine oxidase"/>
    <property type="match status" value="1"/>
</dbReference>
<reference evidence="1 2" key="1">
    <citation type="submission" date="2017-07" db="EMBL/GenBank/DDBJ databases">
        <authorList>
            <person name="Sun Z.S."/>
            <person name="Albrecht U."/>
            <person name="Echele G."/>
            <person name="Lee C.C."/>
        </authorList>
    </citation>
    <scope>NUCLEOTIDE SEQUENCE [LARGE SCALE GENOMIC DNA]</scope>
    <source>
        <strain evidence="1 2">DSM 14827</strain>
    </source>
</reference>
<keyword evidence="2" id="KW-1185">Reference proteome</keyword>
<evidence type="ECO:0000313" key="2">
    <source>
        <dbReference type="Proteomes" id="UP000198307"/>
    </source>
</evidence>
<protein>
    <submittedName>
        <fullName evidence="1">Sarcosine oxidase, gamma subunit family, heterotetrameric form</fullName>
    </submittedName>
</protein>
<dbReference type="Proteomes" id="UP000198307">
    <property type="component" value="Unassembled WGS sequence"/>
</dbReference>
<name>A0A239Q0Z5_9RHOB</name>
<sequence length="195" mass="20618">MMLDAMSALGNSFGSPAALADITHAKAQERSDMGAVLITVTGPGADFAADLAQALGCDLPRTHGAMAHSGDLCAIWLTPRSWILLCPPEAEADLLGAVATAFPDRTAHASRFTDALGWLTLEGAGVEDLLHQGGFISLQAEGLPVGHAKRTLLAGIPAVVLHEGETRWTIGVERSRCRYFTDWLAGLTNIFGERE</sequence>
<dbReference type="Pfam" id="PF04268">
    <property type="entry name" value="SoxG"/>
    <property type="match status" value="1"/>
</dbReference>
<proteinExistence type="predicted"/>
<dbReference type="InterPro" id="IPR027266">
    <property type="entry name" value="TrmE/GcvT-like"/>
</dbReference>
<dbReference type="AlphaFoldDB" id="A0A239Q0Z5"/>
<accession>A0A239Q0Z5</accession>
<gene>
    <name evidence="1" type="ORF">SAMN05444959_11218</name>
</gene>
<dbReference type="EMBL" id="FZQB01000012">
    <property type="protein sequence ID" value="SNT75597.1"/>
    <property type="molecule type" value="Genomic_DNA"/>
</dbReference>
<organism evidence="1 2">
    <name type="scientific">Paracoccus seriniphilus</name>
    <dbReference type="NCBI Taxonomy" id="184748"/>
    <lineage>
        <taxon>Bacteria</taxon>
        <taxon>Pseudomonadati</taxon>
        <taxon>Pseudomonadota</taxon>
        <taxon>Alphaproteobacteria</taxon>
        <taxon>Rhodobacterales</taxon>
        <taxon>Paracoccaceae</taxon>
        <taxon>Paracoccus</taxon>
    </lineage>
</organism>
<dbReference type="InterPro" id="IPR007375">
    <property type="entry name" value="SoxG"/>
</dbReference>
<dbReference type="SUPFAM" id="SSF103025">
    <property type="entry name" value="Folate-binding domain"/>
    <property type="match status" value="1"/>
</dbReference>